<comment type="similarity">
    <text evidence="2">Belongs to the LIMR family.</text>
</comment>
<feature type="transmembrane region" description="Helical" evidence="7">
    <location>
        <begin position="30"/>
        <end position="53"/>
    </location>
</feature>
<keyword evidence="5 7" id="KW-0472">Membrane</keyword>
<dbReference type="eggNOG" id="KOG2296">
    <property type="taxonomic scope" value="Eukaryota"/>
</dbReference>
<name>A0A0L0FUB7_9EUKA</name>
<evidence type="ECO:0000313" key="9">
    <source>
        <dbReference type="Proteomes" id="UP000054560"/>
    </source>
</evidence>
<dbReference type="PANTHER" id="PTHR21355">
    <property type="entry name" value="G-PROTEIN COUPLED RECEPTOR-ASSOCIATED PROTEIN LMBRD2"/>
    <property type="match status" value="1"/>
</dbReference>
<comment type="subcellular location">
    <subcellularLocation>
        <location evidence="1">Membrane</location>
        <topology evidence="1">Multi-pass membrane protein</topology>
    </subcellularLocation>
</comment>
<evidence type="ECO:0000256" key="5">
    <source>
        <dbReference type="ARBA" id="ARBA00023136"/>
    </source>
</evidence>
<evidence type="ECO:0000256" key="6">
    <source>
        <dbReference type="SAM" id="Coils"/>
    </source>
</evidence>
<dbReference type="EMBL" id="KQ242151">
    <property type="protein sequence ID" value="KNC80440.1"/>
    <property type="molecule type" value="Genomic_DNA"/>
</dbReference>
<gene>
    <name evidence="8" type="ORF">SARC_07200</name>
</gene>
<reference evidence="8 9" key="1">
    <citation type="submission" date="2011-02" db="EMBL/GenBank/DDBJ databases">
        <title>The Genome Sequence of Sphaeroforma arctica JP610.</title>
        <authorList>
            <consortium name="The Broad Institute Genome Sequencing Platform"/>
            <person name="Russ C."/>
            <person name="Cuomo C."/>
            <person name="Young S.K."/>
            <person name="Zeng Q."/>
            <person name="Gargeya S."/>
            <person name="Alvarado L."/>
            <person name="Berlin A."/>
            <person name="Chapman S.B."/>
            <person name="Chen Z."/>
            <person name="Freedman E."/>
            <person name="Gellesch M."/>
            <person name="Goldberg J."/>
            <person name="Griggs A."/>
            <person name="Gujja S."/>
            <person name="Heilman E."/>
            <person name="Heiman D."/>
            <person name="Howarth C."/>
            <person name="Mehta T."/>
            <person name="Neiman D."/>
            <person name="Pearson M."/>
            <person name="Roberts A."/>
            <person name="Saif S."/>
            <person name="Shea T."/>
            <person name="Shenoy N."/>
            <person name="Sisk P."/>
            <person name="Stolte C."/>
            <person name="Sykes S."/>
            <person name="White J."/>
            <person name="Yandava C."/>
            <person name="Burger G."/>
            <person name="Gray M.W."/>
            <person name="Holland P.W.H."/>
            <person name="King N."/>
            <person name="Lang F.B.F."/>
            <person name="Roger A.J."/>
            <person name="Ruiz-Trillo I."/>
            <person name="Haas B."/>
            <person name="Nusbaum C."/>
            <person name="Birren B."/>
        </authorList>
    </citation>
    <scope>NUCLEOTIDE SEQUENCE [LARGE SCALE GENOMIC DNA]</scope>
    <source>
        <strain evidence="8 9">JP610</strain>
    </source>
</reference>
<dbReference type="InterPro" id="IPR051584">
    <property type="entry name" value="GPCR-associated_LMBR1"/>
</dbReference>
<dbReference type="AlphaFoldDB" id="A0A0L0FUB7"/>
<protein>
    <submittedName>
        <fullName evidence="8">Uncharacterized protein</fullName>
    </submittedName>
</protein>
<evidence type="ECO:0000256" key="2">
    <source>
        <dbReference type="ARBA" id="ARBA00010487"/>
    </source>
</evidence>
<dbReference type="GO" id="GO:0016020">
    <property type="term" value="C:membrane"/>
    <property type="evidence" value="ECO:0007669"/>
    <property type="project" value="UniProtKB-SubCell"/>
</dbReference>
<dbReference type="GeneID" id="25907704"/>
<organism evidence="8 9">
    <name type="scientific">Sphaeroforma arctica JP610</name>
    <dbReference type="NCBI Taxonomy" id="667725"/>
    <lineage>
        <taxon>Eukaryota</taxon>
        <taxon>Ichthyosporea</taxon>
        <taxon>Ichthyophonida</taxon>
        <taxon>Sphaeroforma</taxon>
    </lineage>
</organism>
<keyword evidence="9" id="KW-1185">Reference proteome</keyword>
<evidence type="ECO:0000256" key="4">
    <source>
        <dbReference type="ARBA" id="ARBA00022989"/>
    </source>
</evidence>
<dbReference type="Pfam" id="PF04791">
    <property type="entry name" value="LMBR1"/>
    <property type="match status" value="1"/>
</dbReference>
<sequence>MFYGTFGIIFGVFFVYIAIRESLTMKNLVGIGMAASNTWGLTATVALLGYGLVDVPRRWWERCQTEKWMEILYFGVAKATQELDEVNEDLENATKEIHVIKEMVDESHEMYDRVQLIAYKAPLYDAAAQRRGRRNLPVIRCSDIDEKMLVKLHRTIIRTVHLKERCQAIYDTLMERAMVHEDIMHGRYRVHFNESDGFMDKAYKRMVYLWQTQGYRVFAAL</sequence>
<evidence type="ECO:0000256" key="1">
    <source>
        <dbReference type="ARBA" id="ARBA00004141"/>
    </source>
</evidence>
<dbReference type="InterPro" id="IPR006876">
    <property type="entry name" value="LMBR1-like_membr_prot"/>
</dbReference>
<evidence type="ECO:0000256" key="3">
    <source>
        <dbReference type="ARBA" id="ARBA00022692"/>
    </source>
</evidence>
<feature type="coiled-coil region" evidence="6">
    <location>
        <begin position="76"/>
        <end position="103"/>
    </location>
</feature>
<keyword evidence="3 7" id="KW-0812">Transmembrane</keyword>
<evidence type="ECO:0000256" key="7">
    <source>
        <dbReference type="SAM" id="Phobius"/>
    </source>
</evidence>
<keyword evidence="4 7" id="KW-1133">Transmembrane helix</keyword>
<dbReference type="PANTHER" id="PTHR21355:SF0">
    <property type="entry name" value="G-PROTEIN COUPLED RECEPTOR-ASSOCIATED PROTEIN LMBRD2"/>
    <property type="match status" value="1"/>
</dbReference>
<keyword evidence="6" id="KW-0175">Coiled coil</keyword>
<dbReference type="Proteomes" id="UP000054560">
    <property type="component" value="Unassembled WGS sequence"/>
</dbReference>
<accession>A0A0L0FUB7</accession>
<dbReference type="OrthoDB" id="203099at2759"/>
<evidence type="ECO:0000313" key="8">
    <source>
        <dbReference type="EMBL" id="KNC80440.1"/>
    </source>
</evidence>
<dbReference type="RefSeq" id="XP_014154342.1">
    <property type="nucleotide sequence ID" value="XM_014298867.1"/>
</dbReference>
<proteinExistence type="inferred from homology"/>